<organism evidence="3 4">
    <name type="scientific">Stackebrandtia endophytica</name>
    <dbReference type="NCBI Taxonomy" id="1496996"/>
    <lineage>
        <taxon>Bacteria</taxon>
        <taxon>Bacillati</taxon>
        <taxon>Actinomycetota</taxon>
        <taxon>Actinomycetes</taxon>
        <taxon>Glycomycetales</taxon>
        <taxon>Glycomycetaceae</taxon>
        <taxon>Stackebrandtia</taxon>
    </lineage>
</organism>
<sequence length="199" mass="21281">MVAMTEFMGLPIHPLMIHLPVVLVPALILFVMLYLFIPPLRRRIGWLVMLLSFIAPASVIGGWYTGHAFYDQHIEMITAAGADTSTFVNLMADHLYYGDIAVWVVPALSPLLWLFGALERGRRAALDRAGDSAPPAPTGDGDAPPPPSPSSSDPAAKGRRLVMVILGILILGGAGAAGWVTYQSGHSGAEAVWSTPEQQ</sequence>
<dbReference type="Proteomes" id="UP000317043">
    <property type="component" value="Unassembled WGS sequence"/>
</dbReference>
<keyword evidence="4" id="KW-1185">Reference proteome</keyword>
<evidence type="ECO:0000313" key="4">
    <source>
        <dbReference type="Proteomes" id="UP000317043"/>
    </source>
</evidence>
<feature type="transmembrane region" description="Helical" evidence="2">
    <location>
        <begin position="161"/>
        <end position="182"/>
    </location>
</feature>
<evidence type="ECO:0000256" key="2">
    <source>
        <dbReference type="SAM" id="Phobius"/>
    </source>
</evidence>
<protein>
    <submittedName>
        <fullName evidence="3">Uncharacterized protein</fullName>
    </submittedName>
</protein>
<dbReference type="EMBL" id="VFOW01000001">
    <property type="protein sequence ID" value="TQL75708.1"/>
    <property type="molecule type" value="Genomic_DNA"/>
</dbReference>
<evidence type="ECO:0000313" key="3">
    <source>
        <dbReference type="EMBL" id="TQL75708.1"/>
    </source>
</evidence>
<keyword evidence="2" id="KW-0812">Transmembrane</keyword>
<proteinExistence type="predicted"/>
<feature type="region of interest" description="Disordered" evidence="1">
    <location>
        <begin position="126"/>
        <end position="155"/>
    </location>
</feature>
<name>A0A543AT14_9ACTN</name>
<keyword evidence="2" id="KW-0472">Membrane</keyword>
<dbReference type="InParanoid" id="A0A543AT14"/>
<comment type="caution">
    <text evidence="3">The sequence shown here is derived from an EMBL/GenBank/DDBJ whole genome shotgun (WGS) entry which is preliminary data.</text>
</comment>
<keyword evidence="2" id="KW-1133">Transmembrane helix</keyword>
<reference evidence="3 4" key="1">
    <citation type="submission" date="2019-06" db="EMBL/GenBank/DDBJ databases">
        <title>Sequencing the genomes of 1000 actinobacteria strains.</title>
        <authorList>
            <person name="Klenk H.-P."/>
        </authorList>
    </citation>
    <scope>NUCLEOTIDE SEQUENCE [LARGE SCALE GENOMIC DNA]</scope>
    <source>
        <strain evidence="3 4">DSM 45928</strain>
    </source>
</reference>
<dbReference type="AlphaFoldDB" id="A0A543AT14"/>
<feature type="transmembrane region" description="Helical" evidence="2">
    <location>
        <begin position="15"/>
        <end position="37"/>
    </location>
</feature>
<evidence type="ECO:0000256" key="1">
    <source>
        <dbReference type="SAM" id="MobiDB-lite"/>
    </source>
</evidence>
<feature type="transmembrane region" description="Helical" evidence="2">
    <location>
        <begin position="44"/>
        <end position="64"/>
    </location>
</feature>
<gene>
    <name evidence="3" type="ORF">FB566_1220</name>
</gene>
<feature type="transmembrane region" description="Helical" evidence="2">
    <location>
        <begin position="100"/>
        <end position="118"/>
    </location>
</feature>
<accession>A0A543AT14</accession>